<dbReference type="Pfam" id="PF25803">
    <property type="entry name" value="Spectrin_SYNE1_2"/>
    <property type="match status" value="1"/>
</dbReference>
<dbReference type="GO" id="GO:0005737">
    <property type="term" value="C:cytoplasm"/>
    <property type="evidence" value="ECO:0007669"/>
    <property type="project" value="TreeGrafter"/>
</dbReference>
<evidence type="ECO:0000256" key="5">
    <source>
        <dbReference type="ARBA" id="ARBA00023136"/>
    </source>
</evidence>
<feature type="domain" description="Nesprin-1/3 spectrin repeats region" evidence="7">
    <location>
        <begin position="334"/>
        <end position="436"/>
    </location>
</feature>
<evidence type="ECO:0000256" key="3">
    <source>
        <dbReference type="ARBA" id="ARBA00022737"/>
    </source>
</evidence>
<evidence type="ECO:0000256" key="2">
    <source>
        <dbReference type="ARBA" id="ARBA00022692"/>
    </source>
</evidence>
<feature type="coiled-coil region" evidence="6">
    <location>
        <begin position="479"/>
        <end position="536"/>
    </location>
</feature>
<proteinExistence type="predicted"/>
<dbReference type="GO" id="GO:0005640">
    <property type="term" value="C:nuclear outer membrane"/>
    <property type="evidence" value="ECO:0007669"/>
    <property type="project" value="TreeGrafter"/>
</dbReference>
<dbReference type="PANTHER" id="PTHR47535:SF2">
    <property type="entry name" value="NESPRIN-3"/>
    <property type="match status" value="1"/>
</dbReference>
<keyword evidence="2" id="KW-0812">Transmembrane</keyword>
<dbReference type="Gene3D" id="1.20.58.60">
    <property type="match status" value="3"/>
</dbReference>
<keyword evidence="10" id="KW-1185">Reference proteome</keyword>
<dbReference type="AlphaFoldDB" id="A0A8J4U823"/>
<sequence length="1069" mass="122501">MTQPEQNEFRERWEDAQAWMRAVQERLKLNDNTEGPRAALEARLRETEKIHESEQEGRMKMELVLVSADALLKNGDEELKNQTHATLKELKTLWEETSTYIIHCHSRIEWVWLHWSEYLKAHEDFSIWLVKVQRVVEPQLELQLGLREKLWQVEHHRVIGSDVKSQEQLLERLLDEAAALHNRTQDPSVDESAQNALQEAYDNVRTRAEERLALVQKVAEEHQHYQSSVRDFQEWLVLKTEEASRFTEIEDNSENRLQALQDLDASVAREEETLLRVESQAEAVKANTSPAGAELITEETEELRLAWQRLRSALPEIHAELKSSADARKEFYTRREDLSEGIQQLRELVRKMSRQLENKDGERSEENMVAQWKSYTNVRTVLSAEEPRVEQLKAQLKELYRFPHDPRELADEVLAAVKEYQSVRGRSFRLCSESETCLKQVLQDPLHVFSQWSQLASQMLESSADVSDFDNIAVLVQSIEKLLKDSVQLQERFSLLQAKADLLSAVFGKEKARSLLEELSADMRKREQLHSQLLQRRARLQELLSSTKNFGDAHDSIHQKLTSMKERFHAADGLQPDILAKKSQADQLKVIKKDLEDCEAHLTALGTLVSSSAANRTKFERLYSDWKQLYKAVRIKVNESEKSVLEHESFHESLLNMEKWLMIMRQKLESFRGPDGEWSAANRKHEARRALGEFPEKELQLHRTEAQGQVVLLKTSEEGGVHILRDLRRLRESWMALDELSLNLHRLLNGEIDSSVDPQTIQATDFLEGNVGSKARIRPDSQSGFQDDVLHVSELRGPGGFEAFPKRGKSVTKHDDASQTEDMEYSLGGGILHPENVQEVWRGDMRGRSISACRTDEVDYVGATAGRGYQGVAEQKDGGCRGYEAGAVRRGGFGNGGRTRVWVEGQTSGLEDVLQREGHYAIGASGVGPKQPSAFTHPVDASARGSTDVMQVRGDWKSRRREFEAWLRKENEKLAKITNNQRALSTKELKIRRNTLKGLRAGIPWGQDLFQKLLSSWQTRAAAEDADLEELRYRWMLYKSKLKESECDNAPVTLKNVGGQQEELVRSRK</sequence>
<evidence type="ECO:0000256" key="4">
    <source>
        <dbReference type="ARBA" id="ARBA00022989"/>
    </source>
</evidence>
<evidence type="ECO:0000313" key="9">
    <source>
        <dbReference type="EMBL" id="KAF5901703.1"/>
    </source>
</evidence>
<organism evidence="9 10">
    <name type="scientific">Clarias magur</name>
    <name type="common">Asian catfish</name>
    <name type="synonym">Macropteronotus magur</name>
    <dbReference type="NCBI Taxonomy" id="1594786"/>
    <lineage>
        <taxon>Eukaryota</taxon>
        <taxon>Metazoa</taxon>
        <taxon>Chordata</taxon>
        <taxon>Craniata</taxon>
        <taxon>Vertebrata</taxon>
        <taxon>Euteleostomi</taxon>
        <taxon>Actinopterygii</taxon>
        <taxon>Neopterygii</taxon>
        <taxon>Teleostei</taxon>
        <taxon>Ostariophysi</taxon>
        <taxon>Siluriformes</taxon>
        <taxon>Clariidae</taxon>
        <taxon>Clarias</taxon>
    </lineage>
</organism>
<evidence type="ECO:0000256" key="1">
    <source>
        <dbReference type="ARBA" id="ARBA00004370"/>
    </source>
</evidence>
<feature type="coiled-coil region" evidence="6">
    <location>
        <begin position="335"/>
        <end position="362"/>
    </location>
</feature>
<dbReference type="GO" id="GO:0007097">
    <property type="term" value="P:nuclear migration"/>
    <property type="evidence" value="ECO:0007669"/>
    <property type="project" value="TreeGrafter"/>
</dbReference>
<keyword evidence="6" id="KW-0175">Coiled coil</keyword>
<dbReference type="InterPro" id="IPR052403">
    <property type="entry name" value="LINC-complex_assoc"/>
</dbReference>
<evidence type="ECO:0000256" key="6">
    <source>
        <dbReference type="SAM" id="Coils"/>
    </source>
</evidence>
<name>A0A8J4U823_CLAMG</name>
<accession>A0A8J4U823</accession>
<dbReference type="InterPro" id="IPR002017">
    <property type="entry name" value="Spectrin_repeat"/>
</dbReference>
<protein>
    <submittedName>
        <fullName evidence="9">Nesprin-3-like isoform X1</fullName>
    </submittedName>
</protein>
<gene>
    <name evidence="9" type="primary">syne3</name>
    <name evidence="9" type="ORF">DAT39_008549</name>
</gene>
<keyword evidence="4" id="KW-1133">Transmembrane helix</keyword>
<dbReference type="Pfam" id="PF25804">
    <property type="entry name" value="SYNE3"/>
    <property type="match status" value="1"/>
</dbReference>
<keyword evidence="3" id="KW-0677">Repeat</keyword>
<keyword evidence="5" id="KW-0472">Membrane</keyword>
<comment type="subcellular location">
    <subcellularLocation>
        <location evidence="1">Membrane</location>
    </subcellularLocation>
</comment>
<dbReference type="EMBL" id="QNUK01000106">
    <property type="protein sequence ID" value="KAF5901703.1"/>
    <property type="molecule type" value="Genomic_DNA"/>
</dbReference>
<evidence type="ECO:0000259" key="8">
    <source>
        <dbReference type="Pfam" id="PF25804"/>
    </source>
</evidence>
<dbReference type="Proteomes" id="UP000727407">
    <property type="component" value="Unassembled WGS sequence"/>
</dbReference>
<feature type="coiled-coil region" evidence="6">
    <location>
        <begin position="260"/>
        <end position="287"/>
    </location>
</feature>
<dbReference type="InterPro" id="IPR057933">
    <property type="entry name" value="SYNE3_dom"/>
</dbReference>
<reference evidence="9" key="1">
    <citation type="submission" date="2020-07" db="EMBL/GenBank/DDBJ databases">
        <title>Clarias magur genome sequencing, assembly and annotation.</title>
        <authorList>
            <person name="Kushwaha B."/>
            <person name="Kumar R."/>
            <person name="Das P."/>
            <person name="Joshi C.G."/>
            <person name="Kumar D."/>
            <person name="Nagpure N.S."/>
            <person name="Pandey M."/>
            <person name="Agarwal S."/>
            <person name="Srivastava S."/>
            <person name="Singh M."/>
            <person name="Sahoo L."/>
            <person name="Jayasankar P."/>
            <person name="Meher P.K."/>
            <person name="Koringa P.G."/>
            <person name="Iquebal M.A."/>
            <person name="Das S.P."/>
            <person name="Bit A."/>
            <person name="Patnaik S."/>
            <person name="Patel N."/>
            <person name="Shah T.M."/>
            <person name="Hinsu A."/>
            <person name="Jena J.K."/>
        </authorList>
    </citation>
    <scope>NUCLEOTIDE SEQUENCE</scope>
    <source>
        <strain evidence="9">CIFAMagur01</strain>
        <tissue evidence="9">Testis</tissue>
    </source>
</reference>
<dbReference type="PANTHER" id="PTHR47535">
    <property type="entry name" value="MUSCLE-SPECIFIC PROTEIN 300 KDA, ISOFORM G"/>
    <property type="match status" value="1"/>
</dbReference>
<dbReference type="SMART" id="SM00150">
    <property type="entry name" value="SPEC"/>
    <property type="match status" value="3"/>
</dbReference>
<evidence type="ECO:0000313" key="10">
    <source>
        <dbReference type="Proteomes" id="UP000727407"/>
    </source>
</evidence>
<dbReference type="InterPro" id="IPR057932">
    <property type="entry name" value="Spectrin_SYNE1_3"/>
</dbReference>
<feature type="domain" description="Nesprin-3" evidence="8">
    <location>
        <begin position="961"/>
        <end position="1043"/>
    </location>
</feature>
<dbReference type="GO" id="GO:0051015">
    <property type="term" value="F:actin filament binding"/>
    <property type="evidence" value="ECO:0007669"/>
    <property type="project" value="TreeGrafter"/>
</dbReference>
<dbReference type="SUPFAM" id="SSF46966">
    <property type="entry name" value="Spectrin repeat"/>
    <property type="match status" value="4"/>
</dbReference>
<comment type="caution">
    <text evidence="9">The sequence shown here is derived from an EMBL/GenBank/DDBJ whole genome shotgun (WGS) entry which is preliminary data.</text>
</comment>
<dbReference type="Pfam" id="PF00435">
    <property type="entry name" value="Spectrin"/>
    <property type="match status" value="1"/>
</dbReference>
<evidence type="ECO:0000259" key="7">
    <source>
        <dbReference type="Pfam" id="PF25803"/>
    </source>
</evidence>
<dbReference type="OrthoDB" id="9838382at2759"/>
<dbReference type="InterPro" id="IPR018159">
    <property type="entry name" value="Spectrin/alpha-actinin"/>
</dbReference>
<dbReference type="GO" id="GO:0034993">
    <property type="term" value="C:meiotic nuclear membrane microtubule tethering complex"/>
    <property type="evidence" value="ECO:0007669"/>
    <property type="project" value="TreeGrafter"/>
</dbReference>
<feature type="non-terminal residue" evidence="9">
    <location>
        <position position="1"/>
    </location>
</feature>